<reference evidence="1 2" key="1">
    <citation type="submission" date="2014-04" db="EMBL/GenBank/DDBJ databases">
        <authorList>
            <consortium name="DOE Joint Genome Institute"/>
            <person name="Kuo A."/>
            <person name="Kohler A."/>
            <person name="Nagy L.G."/>
            <person name="Floudas D."/>
            <person name="Copeland A."/>
            <person name="Barry K.W."/>
            <person name="Cichocki N."/>
            <person name="Veneault-Fourrey C."/>
            <person name="LaButti K."/>
            <person name="Lindquist E.A."/>
            <person name="Lipzen A."/>
            <person name="Lundell T."/>
            <person name="Morin E."/>
            <person name="Murat C."/>
            <person name="Sun H."/>
            <person name="Tunlid A."/>
            <person name="Henrissat B."/>
            <person name="Grigoriev I.V."/>
            <person name="Hibbett D.S."/>
            <person name="Martin F."/>
            <person name="Nordberg H.P."/>
            <person name="Cantor M.N."/>
            <person name="Hua S.X."/>
        </authorList>
    </citation>
    <scope>NUCLEOTIDE SEQUENCE [LARGE SCALE GENOMIC DNA]</scope>
    <source>
        <strain evidence="1 2">LaAM-08-1</strain>
    </source>
</reference>
<evidence type="ECO:0000313" key="2">
    <source>
        <dbReference type="Proteomes" id="UP000054477"/>
    </source>
</evidence>
<accession>A0A0C9XKD7</accession>
<dbReference type="EMBL" id="KN838599">
    <property type="protein sequence ID" value="KIK01964.1"/>
    <property type="molecule type" value="Genomic_DNA"/>
</dbReference>
<dbReference type="HOGENOM" id="CLU_084529_0_0_1"/>
<gene>
    <name evidence="1" type="ORF">K443DRAFT_6497</name>
</gene>
<protein>
    <recommendedName>
        <fullName evidence="3">Aminoglycoside phosphotransferase domain-containing protein</fullName>
    </recommendedName>
</protein>
<keyword evidence="2" id="KW-1185">Reference proteome</keyword>
<dbReference type="Proteomes" id="UP000054477">
    <property type="component" value="Unassembled WGS sequence"/>
</dbReference>
<name>A0A0C9XKD7_9AGAR</name>
<reference evidence="2" key="2">
    <citation type="submission" date="2015-01" db="EMBL/GenBank/DDBJ databases">
        <title>Evolutionary Origins and Diversification of the Mycorrhizal Mutualists.</title>
        <authorList>
            <consortium name="DOE Joint Genome Institute"/>
            <consortium name="Mycorrhizal Genomics Consortium"/>
            <person name="Kohler A."/>
            <person name="Kuo A."/>
            <person name="Nagy L.G."/>
            <person name="Floudas D."/>
            <person name="Copeland A."/>
            <person name="Barry K.W."/>
            <person name="Cichocki N."/>
            <person name="Veneault-Fourrey C."/>
            <person name="LaButti K."/>
            <person name="Lindquist E.A."/>
            <person name="Lipzen A."/>
            <person name="Lundell T."/>
            <person name="Morin E."/>
            <person name="Murat C."/>
            <person name="Riley R."/>
            <person name="Ohm R."/>
            <person name="Sun H."/>
            <person name="Tunlid A."/>
            <person name="Henrissat B."/>
            <person name="Grigoriev I.V."/>
            <person name="Hibbett D.S."/>
            <person name="Martin F."/>
        </authorList>
    </citation>
    <scope>NUCLEOTIDE SEQUENCE [LARGE SCALE GENOMIC DNA]</scope>
    <source>
        <strain evidence="2">LaAM-08-1</strain>
    </source>
</reference>
<dbReference type="STRING" id="1095629.A0A0C9XKD7"/>
<dbReference type="OrthoDB" id="3250044at2759"/>
<dbReference type="AlphaFoldDB" id="A0A0C9XKD7"/>
<evidence type="ECO:0008006" key="3">
    <source>
        <dbReference type="Google" id="ProtNLM"/>
    </source>
</evidence>
<proteinExistence type="predicted"/>
<organism evidence="1 2">
    <name type="scientific">Laccaria amethystina LaAM-08-1</name>
    <dbReference type="NCBI Taxonomy" id="1095629"/>
    <lineage>
        <taxon>Eukaryota</taxon>
        <taxon>Fungi</taxon>
        <taxon>Dikarya</taxon>
        <taxon>Basidiomycota</taxon>
        <taxon>Agaricomycotina</taxon>
        <taxon>Agaricomycetes</taxon>
        <taxon>Agaricomycetidae</taxon>
        <taxon>Agaricales</taxon>
        <taxon>Agaricineae</taxon>
        <taxon>Hydnangiaceae</taxon>
        <taxon>Laccaria</taxon>
    </lineage>
</organism>
<sequence length="287" mass="31678">MSLENPFVALEPAIIAACANHEKDNHAVLGYRRLILFANYIIKFGDSWCFSSEVQTHDHFAKVTEKDPTAPRVALIHHIFKHEHLTFAIIEPVQTVQVAEDVFVQKVADAVLWMRSQPCPASVALGPLGSGPAWHEIFEGHCAPLPFTSVIALENFLNVAVSKRKRRRKDLVDISISGERLTLTQSDMHRSNFGIDATGRVVIFDFGQIGWLPESLANYTLLSNRAFTFELAARVFGDRLDSVRASSNLASLGQVRVLLWTGANSTLGLDKDGNPISKDNSSMVASL</sequence>
<evidence type="ECO:0000313" key="1">
    <source>
        <dbReference type="EMBL" id="KIK01964.1"/>
    </source>
</evidence>